<evidence type="ECO:0000256" key="3">
    <source>
        <dbReference type="ARBA" id="ARBA00022989"/>
    </source>
</evidence>
<feature type="domain" description="Rhodopsin" evidence="7">
    <location>
        <begin position="45"/>
        <end position="272"/>
    </location>
</feature>
<protein>
    <submittedName>
        <fullName evidence="8">Pth11-like integral membrane protein</fullName>
    </submittedName>
</protein>
<evidence type="ECO:0000256" key="5">
    <source>
        <dbReference type="ARBA" id="ARBA00038359"/>
    </source>
</evidence>
<organism evidence="8 9">
    <name type="scientific">Colletotrichum asianum</name>
    <dbReference type="NCBI Taxonomy" id="702518"/>
    <lineage>
        <taxon>Eukaryota</taxon>
        <taxon>Fungi</taxon>
        <taxon>Dikarya</taxon>
        <taxon>Ascomycota</taxon>
        <taxon>Pezizomycotina</taxon>
        <taxon>Sordariomycetes</taxon>
        <taxon>Hypocreomycetidae</taxon>
        <taxon>Glomerellales</taxon>
        <taxon>Glomerellaceae</taxon>
        <taxon>Colletotrichum</taxon>
        <taxon>Colletotrichum gloeosporioides species complex</taxon>
    </lineage>
</organism>
<name>A0A8H3ZIS7_9PEZI</name>
<keyword evidence="2 6" id="KW-0812">Transmembrane</keyword>
<feature type="transmembrane region" description="Helical" evidence="6">
    <location>
        <begin position="30"/>
        <end position="49"/>
    </location>
</feature>
<evidence type="ECO:0000259" key="7">
    <source>
        <dbReference type="Pfam" id="PF20684"/>
    </source>
</evidence>
<dbReference type="AlphaFoldDB" id="A0A8H3ZIS7"/>
<keyword evidence="3 6" id="KW-1133">Transmembrane helix</keyword>
<evidence type="ECO:0000256" key="1">
    <source>
        <dbReference type="ARBA" id="ARBA00004141"/>
    </source>
</evidence>
<reference evidence="8 9" key="1">
    <citation type="submission" date="2019-12" db="EMBL/GenBank/DDBJ databases">
        <title>A genome sequence resource for the geographically widespread anthracnose pathogen Colletotrichum asianum.</title>
        <authorList>
            <person name="Meng Y."/>
        </authorList>
    </citation>
    <scope>NUCLEOTIDE SEQUENCE [LARGE SCALE GENOMIC DNA]</scope>
    <source>
        <strain evidence="8 9">ICMP 18580</strain>
    </source>
</reference>
<sequence>MEPNADIVAVFGPPPDGIDIAESSVAQNNAAVIVLAVLASAAVALRILSRFIQGHDLKADDWAIVGSLLLVGATVGLSIAGGTYGAGNHIWSFTLPGLTKVFQILYAYTFVYGTACAATKISILLFYQRVFISRVPSFRLSLITGYFLSIAYPIAIWGTMSNACKPLHFYWDQFIGAQGTCIDLNTFYLALGIINMINDIIVLLLPIPQILKLQMSGRKKLAVCSIMLLGSFVCVASVVRIWYLDKFSKSTDITWMMGPVFIWSAIEPRNDIVVRKEIDKIVKLTEATQRMQDDMRVLLSSSSLTPVISRPEVPMQDLATINLVEFEKNKIKIREPVQNDLAMPLMLMQKALLMALNNTAVKTSLILPDENARFISSIMERLMIQAHSSSANRIWARSRPAQQNSALPPRQHEQISLEPWMSDAVFEIPRPNSKVKQIQTPSGILGGHPRISQEVSMATPWGTVRILLIQGGDHPEPEVLCFKFSFCVKADLSIPGLTLTFASKRLGTEVV</sequence>
<feature type="transmembrane region" description="Helical" evidence="6">
    <location>
        <begin position="139"/>
        <end position="160"/>
    </location>
</feature>
<keyword evidence="4 6" id="KW-0472">Membrane</keyword>
<evidence type="ECO:0000313" key="9">
    <source>
        <dbReference type="Proteomes" id="UP000434172"/>
    </source>
</evidence>
<evidence type="ECO:0000313" key="8">
    <source>
        <dbReference type="EMBL" id="KAF0320783.1"/>
    </source>
</evidence>
<dbReference type="EMBL" id="WOWK01000079">
    <property type="protein sequence ID" value="KAF0320783.1"/>
    <property type="molecule type" value="Genomic_DNA"/>
</dbReference>
<comment type="similarity">
    <text evidence="5">Belongs to the SAT4 family.</text>
</comment>
<feature type="transmembrane region" description="Helical" evidence="6">
    <location>
        <begin position="104"/>
        <end position="127"/>
    </location>
</feature>
<comment type="caution">
    <text evidence="8">The sequence shown here is derived from an EMBL/GenBank/DDBJ whole genome shotgun (WGS) entry which is preliminary data.</text>
</comment>
<feature type="transmembrane region" description="Helical" evidence="6">
    <location>
        <begin position="187"/>
        <end position="208"/>
    </location>
</feature>
<evidence type="ECO:0000256" key="4">
    <source>
        <dbReference type="ARBA" id="ARBA00023136"/>
    </source>
</evidence>
<evidence type="ECO:0000256" key="2">
    <source>
        <dbReference type="ARBA" id="ARBA00022692"/>
    </source>
</evidence>
<dbReference type="PANTHER" id="PTHR33048">
    <property type="entry name" value="PTH11-LIKE INTEGRAL MEMBRANE PROTEIN (AFU_ORTHOLOGUE AFUA_5G11245)"/>
    <property type="match status" value="1"/>
</dbReference>
<dbReference type="Proteomes" id="UP000434172">
    <property type="component" value="Unassembled WGS sequence"/>
</dbReference>
<feature type="transmembrane region" description="Helical" evidence="6">
    <location>
        <begin position="220"/>
        <end position="243"/>
    </location>
</feature>
<accession>A0A8H3ZIS7</accession>
<dbReference type="InterPro" id="IPR049326">
    <property type="entry name" value="Rhodopsin_dom_fungi"/>
</dbReference>
<proteinExistence type="inferred from homology"/>
<dbReference type="InterPro" id="IPR052337">
    <property type="entry name" value="SAT4-like"/>
</dbReference>
<dbReference type="OrthoDB" id="5329176at2759"/>
<keyword evidence="9" id="KW-1185">Reference proteome</keyword>
<dbReference type="PANTHER" id="PTHR33048:SF163">
    <property type="entry name" value="INTEGRAL MEMBRANE PROTEIN (AFU_ORTHOLOGUE AFUA_8G05510)"/>
    <property type="match status" value="1"/>
</dbReference>
<gene>
    <name evidence="8" type="ORF">GQ607_012017</name>
</gene>
<comment type="subcellular location">
    <subcellularLocation>
        <location evidence="1">Membrane</location>
        <topology evidence="1">Multi-pass membrane protein</topology>
    </subcellularLocation>
</comment>
<dbReference type="Pfam" id="PF20684">
    <property type="entry name" value="Fung_rhodopsin"/>
    <property type="match status" value="1"/>
</dbReference>
<feature type="transmembrane region" description="Helical" evidence="6">
    <location>
        <begin position="61"/>
        <end position="84"/>
    </location>
</feature>
<dbReference type="GO" id="GO:0016020">
    <property type="term" value="C:membrane"/>
    <property type="evidence" value="ECO:0007669"/>
    <property type="project" value="UniProtKB-SubCell"/>
</dbReference>
<evidence type="ECO:0000256" key="6">
    <source>
        <dbReference type="SAM" id="Phobius"/>
    </source>
</evidence>